<dbReference type="InterPro" id="IPR035996">
    <property type="entry name" value="4pyrrol_Methylase_sf"/>
</dbReference>
<evidence type="ECO:0000259" key="7">
    <source>
        <dbReference type="Pfam" id="PF00590"/>
    </source>
</evidence>
<keyword evidence="3" id="KW-0489">Methyltransferase</keyword>
<evidence type="ECO:0000256" key="1">
    <source>
        <dbReference type="ARBA" id="ARBA00022490"/>
    </source>
</evidence>
<proteinExistence type="predicted"/>
<dbReference type="PANTHER" id="PTHR46111:SF1">
    <property type="entry name" value="RIBOSOMAL RNA SMALL SUBUNIT METHYLTRANSFERASE I"/>
    <property type="match status" value="1"/>
</dbReference>
<evidence type="ECO:0000256" key="2">
    <source>
        <dbReference type="ARBA" id="ARBA00022552"/>
    </source>
</evidence>
<keyword evidence="9" id="KW-1185">Reference proteome</keyword>
<evidence type="ECO:0000256" key="3">
    <source>
        <dbReference type="ARBA" id="ARBA00022603"/>
    </source>
</evidence>
<dbReference type="AlphaFoldDB" id="A0AAD1X6Z8"/>
<feature type="region of interest" description="Disordered" evidence="6">
    <location>
        <begin position="365"/>
        <end position="392"/>
    </location>
</feature>
<dbReference type="Gene3D" id="3.30.950.10">
    <property type="entry name" value="Methyltransferase, Cobalt-precorrin-4 Transmethylase, Domain 2"/>
    <property type="match status" value="1"/>
</dbReference>
<dbReference type="GO" id="GO:0006364">
    <property type="term" value="P:rRNA processing"/>
    <property type="evidence" value="ECO:0007669"/>
    <property type="project" value="UniProtKB-KW"/>
</dbReference>
<feature type="compositionally biased region" description="Acidic residues" evidence="6">
    <location>
        <begin position="383"/>
        <end position="392"/>
    </location>
</feature>
<accession>A0AAD1X6Z8</accession>
<dbReference type="PANTHER" id="PTHR46111">
    <property type="entry name" value="RIBOSOMAL RNA SMALL SUBUNIT METHYLTRANSFERASE I"/>
    <property type="match status" value="1"/>
</dbReference>
<dbReference type="InterPro" id="IPR008189">
    <property type="entry name" value="rRNA_ssu_MeTfrase_I"/>
</dbReference>
<dbReference type="InterPro" id="IPR014776">
    <property type="entry name" value="4pyrrole_Mease_sub2"/>
</dbReference>
<dbReference type="Pfam" id="PF00590">
    <property type="entry name" value="TP_methylase"/>
    <property type="match status" value="2"/>
</dbReference>
<dbReference type="SUPFAM" id="SSF53790">
    <property type="entry name" value="Tetrapyrrole methylase"/>
    <property type="match status" value="2"/>
</dbReference>
<feature type="domain" description="Tetrapyrrole methylase" evidence="7">
    <location>
        <begin position="56"/>
        <end position="112"/>
    </location>
</feature>
<dbReference type="GO" id="GO:0032259">
    <property type="term" value="P:methylation"/>
    <property type="evidence" value="ECO:0007669"/>
    <property type="project" value="UniProtKB-KW"/>
</dbReference>
<evidence type="ECO:0000256" key="4">
    <source>
        <dbReference type="ARBA" id="ARBA00022679"/>
    </source>
</evidence>
<evidence type="ECO:0000256" key="5">
    <source>
        <dbReference type="ARBA" id="ARBA00022691"/>
    </source>
</evidence>
<dbReference type="InterPro" id="IPR014777">
    <property type="entry name" value="4pyrrole_Mease_sub1"/>
</dbReference>
<comment type="caution">
    <text evidence="8">The sequence shown here is derived from an EMBL/GenBank/DDBJ whole genome shotgun (WGS) entry which is preliminary data.</text>
</comment>
<keyword evidence="4" id="KW-0808">Transferase</keyword>
<sequence>MFRKFCIQNTFRSAFRKPVLFRPFCTKYTEDEGSFYYTEGDTITVTDTMPKYGGSLVIVPTPIGNLKDMSLRQYEALTSADIIACEDTRTTGKLLELIKERKIQELFRTNLGAKFDNDPSDTIFDDIRDTKSKQYQTEEFQESMTPEEEIVQPEQPKTEYYRIKTHDITGLDEKYEKAVASKTWWPVEDTQNQAEQYLSSQQPLSLEEKEEYIPKLEGTNPNRNLSKEKRDKFEEQEVRAIQKYIKDKIRLTDTGVKLDDQGKRMLTVLQKELEMNTFSNFNTFIENPQEFDEKLAKEVEKEFYKKVEDSVDYENRKNMILQISDRLRQKIKAKVQEELILKSNRLDSMKGMTWKQYKASGKEQDLNEPFMGQDDHYSQWDTESGDNDSDDFEDEYNYGLESEFTQASKSQFDKIKAQKGRGMLISLYEHNEDARIPRIIRAMKFGMKVALVSEAGTPTISDPGYRLVNECYNKGISIESLPGPSASLVAAAASGLITDRFIFEGYLSKTQGRRINTLKYLNSTGAAAIIFENPKRIQRTLNDIMATYGPETLVYIGTELTKMYEKNLRGTVDYLLEKYEDEEINLKGEATMVIQGKRINDKDMELKAKMGDLNREINVIDAISHIKRIAGLSEKQLRKIMKHSFHLNKHETKEVLYRFIHKKKQPYENLNVYMGKNKRLPDKFYDMVREVANQK</sequence>
<evidence type="ECO:0000313" key="8">
    <source>
        <dbReference type="EMBL" id="CAI2359775.1"/>
    </source>
</evidence>
<dbReference type="GO" id="GO:0008168">
    <property type="term" value="F:methyltransferase activity"/>
    <property type="evidence" value="ECO:0007669"/>
    <property type="project" value="UniProtKB-KW"/>
</dbReference>
<dbReference type="InterPro" id="IPR000878">
    <property type="entry name" value="4pyrrol_Mease"/>
</dbReference>
<keyword evidence="1" id="KW-0963">Cytoplasm</keyword>
<keyword evidence="5" id="KW-0949">S-adenosyl-L-methionine</keyword>
<keyword evidence="2" id="KW-0698">rRNA processing</keyword>
<evidence type="ECO:0000313" key="9">
    <source>
        <dbReference type="Proteomes" id="UP001295684"/>
    </source>
</evidence>
<name>A0AAD1X6Z8_EUPCR</name>
<evidence type="ECO:0000256" key="6">
    <source>
        <dbReference type="SAM" id="MobiDB-lite"/>
    </source>
</evidence>
<dbReference type="EMBL" id="CAMPGE010001009">
    <property type="protein sequence ID" value="CAI2359775.1"/>
    <property type="molecule type" value="Genomic_DNA"/>
</dbReference>
<protein>
    <recommendedName>
        <fullName evidence="7">Tetrapyrrole methylase domain-containing protein</fullName>
    </recommendedName>
</protein>
<feature type="domain" description="Tetrapyrrole methylase" evidence="7">
    <location>
        <begin position="424"/>
        <end position="573"/>
    </location>
</feature>
<reference evidence="8" key="1">
    <citation type="submission" date="2023-07" db="EMBL/GenBank/DDBJ databases">
        <authorList>
            <consortium name="AG Swart"/>
            <person name="Singh M."/>
            <person name="Singh A."/>
            <person name="Seah K."/>
            <person name="Emmerich C."/>
        </authorList>
    </citation>
    <scope>NUCLEOTIDE SEQUENCE</scope>
    <source>
        <strain evidence="8">DP1</strain>
    </source>
</reference>
<dbReference type="Proteomes" id="UP001295684">
    <property type="component" value="Unassembled WGS sequence"/>
</dbReference>
<gene>
    <name evidence="8" type="ORF">ECRASSUSDP1_LOCUS1069</name>
</gene>
<dbReference type="Gene3D" id="3.40.1010.10">
    <property type="entry name" value="Cobalt-precorrin-4 Transmethylase, Domain 1"/>
    <property type="match status" value="2"/>
</dbReference>
<organism evidence="8 9">
    <name type="scientific">Euplotes crassus</name>
    <dbReference type="NCBI Taxonomy" id="5936"/>
    <lineage>
        <taxon>Eukaryota</taxon>
        <taxon>Sar</taxon>
        <taxon>Alveolata</taxon>
        <taxon>Ciliophora</taxon>
        <taxon>Intramacronucleata</taxon>
        <taxon>Spirotrichea</taxon>
        <taxon>Hypotrichia</taxon>
        <taxon>Euplotida</taxon>
        <taxon>Euplotidae</taxon>
        <taxon>Moneuplotes</taxon>
    </lineage>
</organism>